<proteinExistence type="inferred from homology"/>
<comment type="subcellular location">
    <subcellularLocation>
        <location evidence="3">Cytoplasm</location>
    </subcellularLocation>
</comment>
<gene>
    <name evidence="3" type="primary">ureF</name>
    <name evidence="4" type="ORF">FHE74_07260</name>
</gene>
<keyword evidence="1 3" id="KW-0996">Nickel insertion</keyword>
<name>A0A5C4U3P7_9CORY</name>
<dbReference type="InterPro" id="IPR038277">
    <property type="entry name" value="UreF_sf"/>
</dbReference>
<keyword evidence="5" id="KW-1185">Reference proteome</keyword>
<evidence type="ECO:0000256" key="1">
    <source>
        <dbReference type="ARBA" id="ARBA00022988"/>
    </source>
</evidence>
<dbReference type="InterPro" id="IPR002639">
    <property type="entry name" value="UreF"/>
</dbReference>
<comment type="similarity">
    <text evidence="3">Belongs to the UreF family.</text>
</comment>
<reference evidence="4 5" key="1">
    <citation type="submission" date="2019-06" db="EMBL/GenBank/DDBJ databases">
        <authorList>
            <person name="Li J."/>
        </authorList>
    </citation>
    <scope>NUCLEOTIDE SEQUENCE [LARGE SCALE GENOMIC DNA]</scope>
    <source>
        <strain evidence="4 5">LMG 28165</strain>
    </source>
</reference>
<organism evidence="4 5">
    <name type="scientific">Corynebacterium tapiri</name>
    <dbReference type="NCBI Taxonomy" id="1448266"/>
    <lineage>
        <taxon>Bacteria</taxon>
        <taxon>Bacillati</taxon>
        <taxon>Actinomycetota</taxon>
        <taxon>Actinomycetes</taxon>
        <taxon>Mycobacteriales</taxon>
        <taxon>Corynebacteriaceae</taxon>
        <taxon>Corynebacterium</taxon>
    </lineage>
</organism>
<accession>A0A5C4U3P7</accession>
<dbReference type="HAMAP" id="MF_01385">
    <property type="entry name" value="UreF"/>
    <property type="match status" value="1"/>
</dbReference>
<dbReference type="RefSeq" id="WP_139465841.1">
    <property type="nucleotide sequence ID" value="NZ_VDHJ01000009.1"/>
</dbReference>
<dbReference type="OrthoDB" id="9798772at2"/>
<dbReference type="PANTHER" id="PTHR33620">
    <property type="entry name" value="UREASE ACCESSORY PROTEIN F"/>
    <property type="match status" value="1"/>
</dbReference>
<dbReference type="Gene3D" id="1.10.4190.10">
    <property type="entry name" value="Urease accessory protein UreF"/>
    <property type="match status" value="1"/>
</dbReference>
<dbReference type="PANTHER" id="PTHR33620:SF1">
    <property type="entry name" value="UREASE ACCESSORY PROTEIN F"/>
    <property type="match status" value="1"/>
</dbReference>
<evidence type="ECO:0000313" key="4">
    <source>
        <dbReference type="EMBL" id="TNL96812.1"/>
    </source>
</evidence>
<dbReference type="GO" id="GO:0016151">
    <property type="term" value="F:nickel cation binding"/>
    <property type="evidence" value="ECO:0007669"/>
    <property type="project" value="UniProtKB-UniRule"/>
</dbReference>
<sequence length="227" mass="25266">MARLAALLGGMQLTDSALPTGAFAHSMGFETYMAAGQITDHHSFQRWLQAFTAQQLTFTDALAVRMVYRADRFADIADLDHMLTAQALPEQVRTAGMTMGKRLISMASANYQGEWIQQYSQEVSAQKLWGHPACAWALVARELGIDQEEAVAQHVYATIIALTQNAVRAIPLGQNAGQEIIFRAQEWVERAVEVSWALEREDLGAISPGLEIAQMNHERQRARMFMS</sequence>
<keyword evidence="3" id="KW-0963">Cytoplasm</keyword>
<comment type="caution">
    <text evidence="4">The sequence shown here is derived from an EMBL/GenBank/DDBJ whole genome shotgun (WGS) entry which is preliminary data.</text>
</comment>
<keyword evidence="2 3" id="KW-0143">Chaperone</keyword>
<dbReference type="PIRSF" id="PIRSF009467">
    <property type="entry name" value="Ureas_acces_UreF"/>
    <property type="match status" value="1"/>
</dbReference>
<comment type="subunit">
    <text evidence="3">UreD, UreF and UreG form a complex that acts as a GTP-hydrolysis-dependent molecular chaperone, activating the urease apoprotein by helping to assemble the nickel containing metallocenter of UreC. The UreE protein probably delivers the nickel.</text>
</comment>
<evidence type="ECO:0000256" key="2">
    <source>
        <dbReference type="ARBA" id="ARBA00023186"/>
    </source>
</evidence>
<comment type="function">
    <text evidence="3">Required for maturation of urease via the functional incorporation of the urease nickel metallocenter.</text>
</comment>
<evidence type="ECO:0000313" key="5">
    <source>
        <dbReference type="Proteomes" id="UP000312032"/>
    </source>
</evidence>
<dbReference type="GO" id="GO:0005737">
    <property type="term" value="C:cytoplasm"/>
    <property type="evidence" value="ECO:0007669"/>
    <property type="project" value="UniProtKB-SubCell"/>
</dbReference>
<dbReference type="AlphaFoldDB" id="A0A5C4U3P7"/>
<dbReference type="Proteomes" id="UP000312032">
    <property type="component" value="Unassembled WGS sequence"/>
</dbReference>
<dbReference type="EMBL" id="VDHJ01000009">
    <property type="protein sequence ID" value="TNL96812.1"/>
    <property type="molecule type" value="Genomic_DNA"/>
</dbReference>
<protein>
    <recommendedName>
        <fullName evidence="3">Urease accessory protein UreF</fullName>
    </recommendedName>
</protein>
<evidence type="ECO:0000256" key="3">
    <source>
        <dbReference type="HAMAP-Rule" id="MF_01385"/>
    </source>
</evidence>
<dbReference type="Pfam" id="PF01730">
    <property type="entry name" value="UreF"/>
    <property type="match status" value="1"/>
</dbReference>